<dbReference type="GO" id="GO:0016787">
    <property type="term" value="F:hydrolase activity"/>
    <property type="evidence" value="ECO:0007669"/>
    <property type="project" value="UniProtKB-KW"/>
</dbReference>
<dbReference type="CDD" id="cd03112">
    <property type="entry name" value="CobW-like"/>
    <property type="match status" value="1"/>
</dbReference>
<dbReference type="AlphaFoldDB" id="A0A3B0CLQ4"/>
<protein>
    <submittedName>
        <fullName evidence="8">GTP-binding protein</fullName>
    </submittedName>
</protein>
<dbReference type="InterPro" id="IPR003495">
    <property type="entry name" value="CobW/HypB/UreG_nucleotide-bd"/>
</dbReference>
<comment type="catalytic activity">
    <reaction evidence="5">
        <text>GTP + H2O = GDP + phosphate + H(+)</text>
        <dbReference type="Rhea" id="RHEA:19669"/>
        <dbReference type="ChEBI" id="CHEBI:15377"/>
        <dbReference type="ChEBI" id="CHEBI:15378"/>
        <dbReference type="ChEBI" id="CHEBI:37565"/>
        <dbReference type="ChEBI" id="CHEBI:43474"/>
        <dbReference type="ChEBI" id="CHEBI:58189"/>
    </reaction>
    <physiologicalReaction direction="left-to-right" evidence="5">
        <dbReference type="Rhea" id="RHEA:19670"/>
    </physiologicalReaction>
</comment>
<dbReference type="Pfam" id="PF02492">
    <property type="entry name" value="cobW"/>
    <property type="match status" value="1"/>
</dbReference>
<dbReference type="GO" id="GO:0005737">
    <property type="term" value="C:cytoplasm"/>
    <property type="evidence" value="ECO:0007669"/>
    <property type="project" value="TreeGrafter"/>
</dbReference>
<feature type="domain" description="CobW/HypB/UreG nucleotide-binding" evidence="6">
    <location>
        <begin position="9"/>
        <end position="188"/>
    </location>
</feature>
<evidence type="ECO:0000259" key="6">
    <source>
        <dbReference type="Pfam" id="PF02492"/>
    </source>
</evidence>
<name>A0A3B0CLQ4_9BACL</name>
<keyword evidence="1" id="KW-0547">Nucleotide-binding</keyword>
<feature type="domain" description="CobW C-terminal" evidence="7">
    <location>
        <begin position="249"/>
        <end position="328"/>
    </location>
</feature>
<dbReference type="SUPFAM" id="SSF90002">
    <property type="entry name" value="Hypothetical protein YjiA, C-terminal domain"/>
    <property type="match status" value="1"/>
</dbReference>
<evidence type="ECO:0000313" key="9">
    <source>
        <dbReference type="Proteomes" id="UP000282311"/>
    </source>
</evidence>
<dbReference type="EMBL" id="RBAH01000004">
    <property type="protein sequence ID" value="RKN85454.1"/>
    <property type="molecule type" value="Genomic_DNA"/>
</dbReference>
<accession>A0A3B0CLQ4</accession>
<dbReference type="SUPFAM" id="SSF52540">
    <property type="entry name" value="P-loop containing nucleoside triphosphate hydrolases"/>
    <property type="match status" value="1"/>
</dbReference>
<reference evidence="8 9" key="1">
    <citation type="journal article" date="2007" name="Int. J. Syst. Evol. Microbiol.">
        <title>Paenibacillus ginsengarvi sp. nov., isolated from soil from ginseng cultivation.</title>
        <authorList>
            <person name="Yoon M.H."/>
            <person name="Ten L.N."/>
            <person name="Im W.T."/>
        </authorList>
    </citation>
    <scope>NUCLEOTIDE SEQUENCE [LARGE SCALE GENOMIC DNA]</scope>
    <source>
        <strain evidence="8 9">KCTC 13059</strain>
    </source>
</reference>
<dbReference type="Pfam" id="PF07683">
    <property type="entry name" value="CobW_C"/>
    <property type="match status" value="1"/>
</dbReference>
<dbReference type="InterPro" id="IPR011629">
    <property type="entry name" value="CobW-like_C"/>
</dbReference>
<keyword evidence="9" id="KW-1185">Reference proteome</keyword>
<dbReference type="InterPro" id="IPR051316">
    <property type="entry name" value="Zinc-reg_GTPase_activator"/>
</dbReference>
<gene>
    <name evidence="8" type="ORF">D7M11_07105</name>
</gene>
<comment type="similarity">
    <text evidence="4">Belongs to the SIMIBI class G3E GTPase family. ZNG1 subfamily.</text>
</comment>
<dbReference type="Proteomes" id="UP000282311">
    <property type="component" value="Unassembled WGS sequence"/>
</dbReference>
<evidence type="ECO:0000313" key="8">
    <source>
        <dbReference type="EMBL" id="RKN85454.1"/>
    </source>
</evidence>
<dbReference type="Gene3D" id="3.30.1220.10">
    <property type="entry name" value="CobW-like, C-terminal domain"/>
    <property type="match status" value="1"/>
</dbReference>
<dbReference type="Gene3D" id="3.40.50.300">
    <property type="entry name" value="P-loop containing nucleotide triphosphate hydrolases"/>
    <property type="match status" value="1"/>
</dbReference>
<dbReference type="PANTHER" id="PTHR13748">
    <property type="entry name" value="COBW-RELATED"/>
    <property type="match status" value="1"/>
</dbReference>
<evidence type="ECO:0000259" key="7">
    <source>
        <dbReference type="Pfam" id="PF07683"/>
    </source>
</evidence>
<keyword evidence="2" id="KW-0378">Hydrolase</keyword>
<sequence length="335" mass="37493">MTEQTGTIPVYLLSGFLGSGKTTLLKRWLETAEQAGLRPAVIMNELGEVNLDGIQIGEEVRMAEMLGGCICCTVRGDLGLEMMKLVDESRPDLLLIESTGAANPLEIIDAVGDASMLKQVELKQVVTVVDAVHLHGQAEKGKGQTYRLMKEQIRCATVLLLNKVDNMSEAQADELETLLREWNSFAPIYRTVEAQIDIDMLEHGGQGQPIGQAERHQAEEACGCGRKDPHTHEEHAHHSHAHVMAYTRYFDEAIDSERFEAMMGRLPDDIYRAKGILSFTDTSSRFMFQYAYKQLDLMKINPQGEVPDVAVFIGEHFDKAWLEDELKKLTEPPYS</sequence>
<dbReference type="GO" id="GO:0000166">
    <property type="term" value="F:nucleotide binding"/>
    <property type="evidence" value="ECO:0007669"/>
    <property type="project" value="UniProtKB-KW"/>
</dbReference>
<dbReference type="InterPro" id="IPR027417">
    <property type="entry name" value="P-loop_NTPase"/>
</dbReference>
<evidence type="ECO:0000256" key="4">
    <source>
        <dbReference type="ARBA" id="ARBA00034320"/>
    </source>
</evidence>
<keyword evidence="3" id="KW-0143">Chaperone</keyword>
<evidence type="ECO:0000256" key="1">
    <source>
        <dbReference type="ARBA" id="ARBA00022741"/>
    </source>
</evidence>
<dbReference type="InterPro" id="IPR036627">
    <property type="entry name" value="CobW-likC_sf"/>
</dbReference>
<evidence type="ECO:0000256" key="3">
    <source>
        <dbReference type="ARBA" id="ARBA00023186"/>
    </source>
</evidence>
<evidence type="ECO:0000256" key="5">
    <source>
        <dbReference type="ARBA" id="ARBA00049117"/>
    </source>
</evidence>
<evidence type="ECO:0000256" key="2">
    <source>
        <dbReference type="ARBA" id="ARBA00022801"/>
    </source>
</evidence>
<dbReference type="PANTHER" id="PTHR13748:SF62">
    <property type="entry name" value="COBW DOMAIN-CONTAINING PROTEIN"/>
    <property type="match status" value="1"/>
</dbReference>
<dbReference type="OrthoDB" id="9808822at2"/>
<proteinExistence type="inferred from homology"/>
<dbReference type="RefSeq" id="WP_120746477.1">
    <property type="nucleotide sequence ID" value="NZ_RBAH01000004.1"/>
</dbReference>
<organism evidence="8 9">
    <name type="scientific">Paenibacillus ginsengarvi</name>
    <dbReference type="NCBI Taxonomy" id="400777"/>
    <lineage>
        <taxon>Bacteria</taxon>
        <taxon>Bacillati</taxon>
        <taxon>Bacillota</taxon>
        <taxon>Bacilli</taxon>
        <taxon>Bacillales</taxon>
        <taxon>Paenibacillaceae</taxon>
        <taxon>Paenibacillus</taxon>
    </lineage>
</organism>
<comment type="caution">
    <text evidence="8">The sequence shown here is derived from an EMBL/GenBank/DDBJ whole genome shotgun (WGS) entry which is preliminary data.</text>
</comment>